<evidence type="ECO:0000256" key="1">
    <source>
        <dbReference type="SAM" id="MobiDB-lite"/>
    </source>
</evidence>
<sequence length="738" mass="76016">MASASRKRALDSQVPLSAEEGALSSGAGEGPALSRAEALRAEGAAPNSSASDSEAGPSHPASRNGLDHRGAACPGGVRWASQRAGAPAAHTARCDSAPSAQVTDAQERADDAEEEGAGDSDGVERADRKERPRKPHLQGRFSGRLETKSDEKRLAEECKLLGPLLGGVGKRGERSRLTLAKIVRGIASGEVRKYCEAREAELQSLRERLEADSLQQDGGAPPVVLVSAAQGLQAAVAAPLAFAAAPSRVAASEAQALAQEAVQLKAQAQNFKAHADQLHVHSQHTQSHPVMVQAVVQAQSFQAKAQSLEKAAEAQNLQAQAVVHAQAQAEATAQAQQLAAKAHEHAAAQRQAAAQADHLKKVGVCGAEDPTHQVVSHAQQLEARAQGHAQAQTQLTVQAHNLAAKAQAHANAQAHAQAQAQAAAAEAHHLDAAAQQLQAEAHLVASSTPPTGLPAQPQQAVQVEAHYAAPGAGPAALPLPPAQLHVQQQQEQQMLNVAQAQQQAALAAEQQQQQNMLHATQAHQQQALQAVQQMHVAQAAQQQRMDAHFLATAAQASQAMLPVSAGPVLVAASLPLMPPDAFAGGASLAPAELQLPLQGLKEEAQFHTPSPPPQSLLPQGAGGAPPVEPHLQDPGAGASALRAPPQPLADSQFNGAPSPLLPPSVEQVDEMMASSLPLHLPHAPLVSQALAPVAIAPAPAAAVYVPPAVEALHLVAPPYMPAEAGKLSLPGSATTLNP</sequence>
<keyword evidence="3" id="KW-1185">Reference proteome</keyword>
<proteinExistence type="predicted"/>
<evidence type="ECO:0008006" key="4">
    <source>
        <dbReference type="Google" id="ProtNLM"/>
    </source>
</evidence>
<dbReference type="EMBL" id="JALJOU010000034">
    <property type="protein sequence ID" value="KAK9834032.1"/>
    <property type="molecule type" value="Genomic_DNA"/>
</dbReference>
<feature type="compositionally biased region" description="Low complexity" evidence="1">
    <location>
        <begin position="406"/>
        <end position="425"/>
    </location>
</feature>
<dbReference type="AlphaFoldDB" id="A0AAW1RL91"/>
<feature type="region of interest" description="Disordered" evidence="1">
    <location>
        <begin position="1"/>
        <end position="149"/>
    </location>
</feature>
<organism evidence="2 3">
    <name type="scientific">Elliptochloris bilobata</name>
    <dbReference type="NCBI Taxonomy" id="381761"/>
    <lineage>
        <taxon>Eukaryota</taxon>
        <taxon>Viridiplantae</taxon>
        <taxon>Chlorophyta</taxon>
        <taxon>core chlorophytes</taxon>
        <taxon>Trebouxiophyceae</taxon>
        <taxon>Trebouxiophyceae incertae sedis</taxon>
        <taxon>Elliptochloris clade</taxon>
        <taxon>Elliptochloris</taxon>
    </lineage>
</organism>
<gene>
    <name evidence="2" type="ORF">WJX81_004781</name>
</gene>
<accession>A0AAW1RL91</accession>
<feature type="compositionally biased region" description="Low complexity" evidence="1">
    <location>
        <begin position="16"/>
        <end position="34"/>
    </location>
</feature>
<evidence type="ECO:0000313" key="2">
    <source>
        <dbReference type="EMBL" id="KAK9834032.1"/>
    </source>
</evidence>
<feature type="region of interest" description="Disordered" evidence="1">
    <location>
        <begin position="406"/>
        <end position="427"/>
    </location>
</feature>
<reference evidence="2 3" key="1">
    <citation type="journal article" date="2024" name="Nat. Commun.">
        <title>Phylogenomics reveals the evolutionary origins of lichenization in chlorophyte algae.</title>
        <authorList>
            <person name="Puginier C."/>
            <person name="Libourel C."/>
            <person name="Otte J."/>
            <person name="Skaloud P."/>
            <person name="Haon M."/>
            <person name="Grisel S."/>
            <person name="Petersen M."/>
            <person name="Berrin J.G."/>
            <person name="Delaux P.M."/>
            <person name="Dal Grande F."/>
            <person name="Keller J."/>
        </authorList>
    </citation>
    <scope>NUCLEOTIDE SEQUENCE [LARGE SCALE GENOMIC DNA]</scope>
    <source>
        <strain evidence="2 3">SAG 245.80</strain>
    </source>
</reference>
<protein>
    <recommendedName>
        <fullName evidence="4">BHLH domain-containing protein</fullName>
    </recommendedName>
</protein>
<evidence type="ECO:0000313" key="3">
    <source>
        <dbReference type="Proteomes" id="UP001445335"/>
    </source>
</evidence>
<dbReference type="Proteomes" id="UP001445335">
    <property type="component" value="Unassembled WGS sequence"/>
</dbReference>
<comment type="caution">
    <text evidence="2">The sequence shown here is derived from an EMBL/GenBank/DDBJ whole genome shotgun (WGS) entry which is preliminary data.</text>
</comment>
<name>A0AAW1RL91_9CHLO</name>
<feature type="region of interest" description="Disordered" evidence="1">
    <location>
        <begin position="604"/>
        <end position="663"/>
    </location>
</feature>